<keyword evidence="2" id="KW-0472">Membrane</keyword>
<dbReference type="AlphaFoldDB" id="A0A563DTA7"/>
<reference evidence="5 6" key="1">
    <citation type="submission" date="2019-05" db="EMBL/GenBank/DDBJ databases">
        <authorList>
            <person name="Lee S.D."/>
        </authorList>
    </citation>
    <scope>NUCLEOTIDE SEQUENCE [LARGE SCALE GENOMIC DNA]</scope>
    <source>
        <strain evidence="5 6">C5-26</strain>
    </source>
</reference>
<evidence type="ECO:0000259" key="3">
    <source>
        <dbReference type="Pfam" id="PF00149"/>
    </source>
</evidence>
<evidence type="ECO:0000313" key="6">
    <source>
        <dbReference type="Proteomes" id="UP000320244"/>
    </source>
</evidence>
<dbReference type="InterPro" id="IPR004843">
    <property type="entry name" value="Calcineurin-like_PHP"/>
</dbReference>
<dbReference type="InterPro" id="IPR015914">
    <property type="entry name" value="PAPs_N"/>
</dbReference>
<gene>
    <name evidence="5" type="ORF">FGL98_21210</name>
</gene>
<dbReference type="SUPFAM" id="SSF49363">
    <property type="entry name" value="Purple acid phosphatase, N-terminal domain"/>
    <property type="match status" value="1"/>
</dbReference>
<feature type="domain" description="Purple acid phosphatase N-terminal" evidence="4">
    <location>
        <begin position="65"/>
        <end position="142"/>
    </location>
</feature>
<dbReference type="Proteomes" id="UP000320244">
    <property type="component" value="Unassembled WGS sequence"/>
</dbReference>
<sequence>MITPYGDLPDRLARGMYMQEQHEWLHAEVSRRSLVTGAALGASAVLSPTLWQQSSTTRDPGIRGRHITYGSDPTTSLIIEFATAMPIRTAAVRLIAANREQVTAEPARIRTVRGSSRRYCRADFTGLQPDTAYTYEIAVDGRTIGSGRAETAFADRRTFRFTAFGDQGTGRRPRGVLARLEQLAPSLHLMCGDLCYADSSGQGGPGDVFKPHLWDSWLAQNDPAASHIPWLSVPGNHEMEPGFTTHGYAGYLTRVAPGGASPLEIPVASAFRVGSVGFVGLDSNDVSYEIPANRGWTRGAQTRWLGQTLARYRAEGSGIDQVVVFMHHAPYSTNNTHASEGGVIEAWVPLFDKYTVDLVISGHNHCYERVKPLRGGKVVGDGAGVVDSLTGTTYITAGGGGEGGEARFIPIPGKTRIAYAGGREVVNEDWSLPSKTATPSVLTVDVTPASSSTAATLDVRAIAADGHQLDGVRLVRGTPSVGSGSDTPWLIGGGAAAVGVGGAAALWVARHQRGDPSRTHDSVPPSS</sequence>
<dbReference type="InterPro" id="IPR029052">
    <property type="entry name" value="Metallo-depent_PP-like"/>
</dbReference>
<dbReference type="Pfam" id="PF00149">
    <property type="entry name" value="Metallophos"/>
    <property type="match status" value="1"/>
</dbReference>
<comment type="caution">
    <text evidence="5">The sequence shown here is derived from an EMBL/GenBank/DDBJ whole genome shotgun (WGS) entry which is preliminary data.</text>
</comment>
<dbReference type="SUPFAM" id="SSF56300">
    <property type="entry name" value="Metallo-dependent phosphatases"/>
    <property type="match status" value="1"/>
</dbReference>
<dbReference type="GO" id="GO:0046872">
    <property type="term" value="F:metal ion binding"/>
    <property type="evidence" value="ECO:0007669"/>
    <property type="project" value="InterPro"/>
</dbReference>
<feature type="domain" description="Calcineurin-like phosphoesterase" evidence="3">
    <location>
        <begin position="162"/>
        <end position="367"/>
    </location>
</feature>
<dbReference type="Gene3D" id="3.60.21.10">
    <property type="match status" value="1"/>
</dbReference>
<keyword evidence="2" id="KW-1133">Transmembrane helix</keyword>
<evidence type="ECO:0000259" key="4">
    <source>
        <dbReference type="Pfam" id="PF16656"/>
    </source>
</evidence>
<reference evidence="5 6" key="2">
    <citation type="submission" date="2019-08" db="EMBL/GenBank/DDBJ databases">
        <title>Jejuicoccus antrihumi gen. nov., sp. nov., a new member of the family Dermacoccaceae isolated from a cave.</title>
        <authorList>
            <person name="Schumann P."/>
            <person name="Kim I.S."/>
        </authorList>
    </citation>
    <scope>NUCLEOTIDE SEQUENCE [LARGE SCALE GENOMIC DNA]</scope>
    <source>
        <strain evidence="5 6">C5-26</strain>
    </source>
</reference>
<keyword evidence="6" id="KW-1185">Reference proteome</keyword>
<dbReference type="Pfam" id="PF16656">
    <property type="entry name" value="Pur_ac_phosph_N"/>
    <property type="match status" value="1"/>
</dbReference>
<accession>A0A563DTA7</accession>
<protein>
    <submittedName>
        <fullName evidence="5">Metallophosphoesterase family protein</fullName>
    </submittedName>
</protein>
<feature type="transmembrane region" description="Helical" evidence="2">
    <location>
        <begin position="489"/>
        <end position="509"/>
    </location>
</feature>
<dbReference type="EMBL" id="VCQV01000041">
    <property type="protein sequence ID" value="TWP33480.1"/>
    <property type="molecule type" value="Genomic_DNA"/>
</dbReference>
<dbReference type="InterPro" id="IPR008963">
    <property type="entry name" value="Purple_acid_Pase-like_N"/>
</dbReference>
<keyword evidence="2" id="KW-0812">Transmembrane</keyword>
<keyword evidence="1" id="KW-0732">Signal</keyword>
<proteinExistence type="predicted"/>
<dbReference type="PANTHER" id="PTHR22953">
    <property type="entry name" value="ACID PHOSPHATASE RELATED"/>
    <property type="match status" value="1"/>
</dbReference>
<organism evidence="5 6">
    <name type="scientific">Leekyejoonella antrihumi</name>
    <dbReference type="NCBI Taxonomy" id="1660198"/>
    <lineage>
        <taxon>Bacteria</taxon>
        <taxon>Bacillati</taxon>
        <taxon>Actinomycetota</taxon>
        <taxon>Actinomycetes</taxon>
        <taxon>Micrococcales</taxon>
        <taxon>Dermacoccaceae</taxon>
        <taxon>Leekyejoonella</taxon>
    </lineage>
</organism>
<dbReference type="PANTHER" id="PTHR22953:SF153">
    <property type="entry name" value="PURPLE ACID PHOSPHATASE"/>
    <property type="match status" value="1"/>
</dbReference>
<evidence type="ECO:0000256" key="2">
    <source>
        <dbReference type="SAM" id="Phobius"/>
    </source>
</evidence>
<name>A0A563DTA7_9MICO</name>
<dbReference type="GO" id="GO:0003993">
    <property type="term" value="F:acid phosphatase activity"/>
    <property type="evidence" value="ECO:0007669"/>
    <property type="project" value="InterPro"/>
</dbReference>
<evidence type="ECO:0000313" key="5">
    <source>
        <dbReference type="EMBL" id="TWP33480.1"/>
    </source>
</evidence>
<dbReference type="OrthoDB" id="9804511at2"/>
<dbReference type="InterPro" id="IPR039331">
    <property type="entry name" value="PAPs-like"/>
</dbReference>
<evidence type="ECO:0000256" key="1">
    <source>
        <dbReference type="ARBA" id="ARBA00022729"/>
    </source>
</evidence>